<comment type="similarity">
    <text evidence="8">Belongs to the PpiD chaperone family.</text>
</comment>
<keyword evidence="11" id="KW-0413">Isomerase</keyword>
<gene>
    <name evidence="14" type="ORF">OP8BY_0596</name>
</gene>
<accession>A0A3E2BKE9</accession>
<evidence type="ECO:0000313" key="15">
    <source>
        <dbReference type="Proteomes" id="UP000257323"/>
    </source>
</evidence>
<dbReference type="Gene3D" id="1.10.4030.10">
    <property type="entry name" value="Porin chaperone SurA, peptide-binding domain"/>
    <property type="match status" value="1"/>
</dbReference>
<dbReference type="InterPro" id="IPR046357">
    <property type="entry name" value="PPIase_dom_sf"/>
</dbReference>
<keyword evidence="6 12" id="KW-0472">Membrane</keyword>
<evidence type="ECO:0000256" key="9">
    <source>
        <dbReference type="ARBA" id="ARBA00040743"/>
    </source>
</evidence>
<comment type="subcellular location">
    <subcellularLocation>
        <location evidence="1">Cell inner membrane</location>
        <topology evidence="1">Single-pass type II membrane protein</topology>
        <orientation evidence="1">Periplasmic side</orientation>
    </subcellularLocation>
</comment>
<dbReference type="GO" id="GO:0003755">
    <property type="term" value="F:peptidyl-prolyl cis-trans isomerase activity"/>
    <property type="evidence" value="ECO:0007669"/>
    <property type="project" value="UniProtKB-KW"/>
</dbReference>
<evidence type="ECO:0000256" key="8">
    <source>
        <dbReference type="ARBA" id="ARBA00038408"/>
    </source>
</evidence>
<feature type="domain" description="PpiC" evidence="13">
    <location>
        <begin position="269"/>
        <end position="366"/>
    </location>
</feature>
<keyword evidence="11" id="KW-0697">Rotamase</keyword>
<dbReference type="Proteomes" id="UP000257323">
    <property type="component" value="Unassembled WGS sequence"/>
</dbReference>
<dbReference type="Pfam" id="PF13145">
    <property type="entry name" value="Rotamase_2"/>
    <property type="match status" value="2"/>
</dbReference>
<evidence type="ECO:0000256" key="4">
    <source>
        <dbReference type="ARBA" id="ARBA00022692"/>
    </source>
</evidence>
<keyword evidence="2" id="KW-1003">Cell membrane</keyword>
<organism evidence="14 15">
    <name type="scientific">Candidatus Saccharicenans subterraneus</name>
    <dbReference type="NCBI Taxonomy" id="2508984"/>
    <lineage>
        <taxon>Bacteria</taxon>
        <taxon>Candidatus Aminicenantota</taxon>
        <taxon>Candidatus Aminicenantia</taxon>
        <taxon>Candidatus Aminicenantales</taxon>
        <taxon>Candidatus Saccharicenantaceae</taxon>
        <taxon>Candidatus Saccharicenans</taxon>
    </lineage>
</organism>
<comment type="caution">
    <text evidence="14">The sequence shown here is derived from an EMBL/GenBank/DDBJ whole genome shotgun (WGS) entry which is preliminary data.</text>
</comment>
<reference evidence="14 15" key="1">
    <citation type="submission" date="2018-08" db="EMBL/GenBank/DDBJ databases">
        <title>Genome analysis of the thermophilic bacterium of the candidate phylum Aminicenantes from deep subsurface aquifer revealed its physiology and ecological role.</title>
        <authorList>
            <person name="Kadnikov V.V."/>
            <person name="Mardanov A.V."/>
            <person name="Beletsky A.V."/>
            <person name="Karnachuk O.V."/>
            <person name="Ravin N.V."/>
        </authorList>
    </citation>
    <scope>NUCLEOTIDE SEQUENCE [LARGE SCALE GENOMIC DNA]</scope>
    <source>
        <strain evidence="14">BY38</strain>
    </source>
</reference>
<keyword evidence="5 12" id="KW-1133">Transmembrane helix</keyword>
<keyword evidence="4 12" id="KW-0812">Transmembrane</keyword>
<dbReference type="SUPFAM" id="SSF54534">
    <property type="entry name" value="FKBP-like"/>
    <property type="match status" value="2"/>
</dbReference>
<evidence type="ECO:0000256" key="1">
    <source>
        <dbReference type="ARBA" id="ARBA00004382"/>
    </source>
</evidence>
<protein>
    <recommendedName>
        <fullName evidence="9">Periplasmic chaperone PpiD</fullName>
    </recommendedName>
    <alternativeName>
        <fullName evidence="10">Periplasmic folding chaperone</fullName>
    </alternativeName>
</protein>
<dbReference type="EMBL" id="QUAH01000012">
    <property type="protein sequence ID" value="RFT15132.1"/>
    <property type="molecule type" value="Genomic_DNA"/>
</dbReference>
<dbReference type="PROSITE" id="PS50198">
    <property type="entry name" value="PPIC_PPIASE_2"/>
    <property type="match status" value="1"/>
</dbReference>
<proteinExistence type="inferred from homology"/>
<dbReference type="GO" id="GO:0005886">
    <property type="term" value="C:plasma membrane"/>
    <property type="evidence" value="ECO:0007669"/>
    <property type="project" value="UniProtKB-SubCell"/>
</dbReference>
<dbReference type="InterPro" id="IPR027304">
    <property type="entry name" value="Trigger_fact/SurA_dom_sf"/>
</dbReference>
<evidence type="ECO:0000256" key="2">
    <source>
        <dbReference type="ARBA" id="ARBA00022475"/>
    </source>
</evidence>
<evidence type="ECO:0000256" key="7">
    <source>
        <dbReference type="ARBA" id="ARBA00023186"/>
    </source>
</evidence>
<keyword evidence="3" id="KW-0997">Cell inner membrane</keyword>
<sequence>MLKTMRKNVKSLAPVLWIVIATFVIAIFAVWGGAGRLGESRRENTIVQIGKADISVEDYFNVLRQRVEAMKKEYPDLNPALLRQLNLPQQILEQMVQQQLLLHLARKKGLKATDSELQEKIMSFPVFQRDGKFVGFEEYKRILDWNHIPIQKFEDSLRDDILINKIYQLLTAGVAVTEDEVWENYRNQNETVKLEYLVASTDKIELSASPTEDEINNFFEKNKDRYRVAERREGQMVFLKTDDLKKEISVSDSEIEKYYKDNISQFKEPAKIKVSRIYLTYTEADKQQVLDLGKNIHSRLTSGEDFARLATQYSKDDKAAAGGDWGYYDWQSFTPEEIKAINQLEAGQVTEPLDLGYAVSILKATEKMPEVTRSLAEVKAMIQNSLIEQKARNQASDRMEKLARVARKTRNLEQAARREGLTTQPTGLLKKGDPIAQVDSSGFLSQALFELKEKEISSPVFTYEGVALVQLTGINPEHPASLDEVKDQVKSDLIGELKKEKLKEKLASLKYAQAVNWEDFAKSNGLEYKRAETHKRGQYLSLIDDTTELDRLAFSLPLNQPSEPFETSGGYAVLRVLERKEVTREDFAKVKDQEMATLLNQNREMFLYSYLQKVRQDMKIKVNYNLFNRVTDDVLGRLGE</sequence>
<dbReference type="PANTHER" id="PTHR47529:SF1">
    <property type="entry name" value="PERIPLASMIC CHAPERONE PPID"/>
    <property type="match status" value="1"/>
</dbReference>
<evidence type="ECO:0000256" key="11">
    <source>
        <dbReference type="PROSITE-ProRule" id="PRU00278"/>
    </source>
</evidence>
<evidence type="ECO:0000256" key="5">
    <source>
        <dbReference type="ARBA" id="ARBA00022989"/>
    </source>
</evidence>
<dbReference type="InterPro" id="IPR052029">
    <property type="entry name" value="PpiD_chaperone"/>
</dbReference>
<dbReference type="InterPro" id="IPR000297">
    <property type="entry name" value="PPIase_PpiC"/>
</dbReference>
<name>A0A3E2BKE9_9BACT</name>
<keyword evidence="7" id="KW-0143">Chaperone</keyword>
<dbReference type="SUPFAM" id="SSF109998">
    <property type="entry name" value="Triger factor/SurA peptide-binding domain-like"/>
    <property type="match status" value="1"/>
</dbReference>
<evidence type="ECO:0000259" key="13">
    <source>
        <dbReference type="PROSITE" id="PS50198"/>
    </source>
</evidence>
<dbReference type="AlphaFoldDB" id="A0A3E2BKE9"/>
<evidence type="ECO:0000256" key="6">
    <source>
        <dbReference type="ARBA" id="ARBA00023136"/>
    </source>
</evidence>
<feature type="transmembrane region" description="Helical" evidence="12">
    <location>
        <begin position="12"/>
        <end position="34"/>
    </location>
</feature>
<evidence type="ECO:0000256" key="3">
    <source>
        <dbReference type="ARBA" id="ARBA00022519"/>
    </source>
</evidence>
<evidence type="ECO:0000256" key="12">
    <source>
        <dbReference type="SAM" id="Phobius"/>
    </source>
</evidence>
<evidence type="ECO:0000256" key="10">
    <source>
        <dbReference type="ARBA" id="ARBA00042775"/>
    </source>
</evidence>
<dbReference type="Gene3D" id="3.10.50.40">
    <property type="match status" value="3"/>
</dbReference>
<dbReference type="PANTHER" id="PTHR47529">
    <property type="entry name" value="PEPTIDYL-PROLYL CIS-TRANS ISOMERASE D"/>
    <property type="match status" value="1"/>
</dbReference>
<evidence type="ECO:0000313" key="14">
    <source>
        <dbReference type="EMBL" id="RFT15132.1"/>
    </source>
</evidence>
<dbReference type="Pfam" id="PF13624">
    <property type="entry name" value="SurA_N_3"/>
    <property type="match status" value="1"/>
</dbReference>